<dbReference type="InParanoid" id="A0A6P7GIF6"/>
<organism evidence="2">
    <name type="scientific">Diabrotica virgifera virgifera</name>
    <name type="common">western corn rootworm</name>
    <dbReference type="NCBI Taxonomy" id="50390"/>
    <lineage>
        <taxon>Eukaryota</taxon>
        <taxon>Metazoa</taxon>
        <taxon>Ecdysozoa</taxon>
        <taxon>Arthropoda</taxon>
        <taxon>Hexapoda</taxon>
        <taxon>Insecta</taxon>
        <taxon>Pterygota</taxon>
        <taxon>Neoptera</taxon>
        <taxon>Endopterygota</taxon>
        <taxon>Coleoptera</taxon>
        <taxon>Polyphaga</taxon>
        <taxon>Cucujiformia</taxon>
        <taxon>Chrysomeloidea</taxon>
        <taxon>Chrysomelidae</taxon>
        <taxon>Galerucinae</taxon>
        <taxon>Diabroticina</taxon>
        <taxon>Diabroticites</taxon>
        <taxon>Diabrotica</taxon>
    </lineage>
</organism>
<gene>
    <name evidence="2" type="primary">LOC114338563</name>
</gene>
<feature type="compositionally biased region" description="Basic and acidic residues" evidence="1">
    <location>
        <begin position="550"/>
        <end position="563"/>
    </location>
</feature>
<accession>A0A6P7GIF6</accession>
<feature type="compositionally biased region" description="Polar residues" evidence="1">
    <location>
        <begin position="280"/>
        <end position="289"/>
    </location>
</feature>
<evidence type="ECO:0000256" key="1">
    <source>
        <dbReference type="SAM" id="MobiDB-lite"/>
    </source>
</evidence>
<feature type="compositionally biased region" description="Polar residues" evidence="1">
    <location>
        <begin position="358"/>
        <end position="388"/>
    </location>
</feature>
<protein>
    <submittedName>
        <fullName evidence="2">Uncharacterized protein LOC114338563</fullName>
    </submittedName>
</protein>
<feature type="compositionally biased region" description="Basic and acidic residues" evidence="1">
    <location>
        <begin position="154"/>
        <end position="163"/>
    </location>
</feature>
<proteinExistence type="predicted"/>
<feature type="region of interest" description="Disordered" evidence="1">
    <location>
        <begin position="198"/>
        <end position="259"/>
    </location>
</feature>
<name>A0A6P7GIF6_DIAVI</name>
<feature type="compositionally biased region" description="Polar residues" evidence="1">
    <location>
        <begin position="323"/>
        <end position="339"/>
    </location>
</feature>
<evidence type="ECO:0000313" key="2">
    <source>
        <dbReference type="RefSeq" id="XP_028144968.1"/>
    </source>
</evidence>
<feature type="compositionally biased region" description="Basic and acidic residues" evidence="1">
    <location>
        <begin position="423"/>
        <end position="433"/>
    </location>
</feature>
<feature type="compositionally biased region" description="Low complexity" evidence="1">
    <location>
        <begin position="75"/>
        <end position="84"/>
    </location>
</feature>
<feature type="region of interest" description="Disordered" evidence="1">
    <location>
        <begin position="419"/>
        <end position="457"/>
    </location>
</feature>
<dbReference type="RefSeq" id="XP_028144968.1">
    <property type="nucleotide sequence ID" value="XM_028289167.1"/>
</dbReference>
<feature type="region of interest" description="Disordered" evidence="1">
    <location>
        <begin position="271"/>
        <end position="339"/>
    </location>
</feature>
<feature type="region of interest" description="Disordered" evidence="1">
    <location>
        <begin position="358"/>
        <end position="390"/>
    </location>
</feature>
<dbReference type="AlphaFoldDB" id="A0A6P7GIF6"/>
<feature type="compositionally biased region" description="Basic and acidic residues" evidence="1">
    <location>
        <begin position="87"/>
        <end position="128"/>
    </location>
</feature>
<feature type="compositionally biased region" description="Basic and acidic residues" evidence="1">
    <location>
        <begin position="230"/>
        <end position="242"/>
    </location>
</feature>
<sequence>MLSPIQFAYGGMILVGSPCDGKIYLTFAFLLQNVDESATSPTAESPKTEKPESTESTEAATVLNGEASKDEIASEAPKTEAATPVEEEPKKEEPVVDEPAKEEAKEEPKIEEPKAEEPKPVEEAESPKVPEPVTESAPSPPEQEEPATINPPTEETKEVRNEELPPPLPSSNPPSSVTVFAESTKADILTTQIDLLQAAPVEAPKEVVKSETPTDSDPKLPTEISQKSDILSEKSSETKVATKPESASGVSTEVPVIESPTKAAVESEIIKSITEESESQPTISETSLSEIKAASESLTSLPDPQLSEPEQKNIPEKIPVAESSISESKITSVESEISLEPQSAETNLLKDIVPETEVQNTEIAPSEPSVENLSSEQSITEPSASENPESVIAEQLVVETAKPKSEPLVELDIISNPVASEVQDEKSEPELKSEPTNIASEISENKTEPIESISSLPSQEPVISILPKTVELDAVNNVSEDKETLEIKDDLVLPALPCENEEQTAISTADLIDVPSEILPPSELSEESSNGLAIPESLPDIPVSSVESVEESKVDDTEQKSASDDFPVDLPSPNDLPPPTSAILDRVVDPADSLPDISTESLPSLPEPVSENLAEPMSLPPVESVPEPIATDCVSSGDSVPLPPPVLTNGNTNGLHSPSEEDALTLKEGPLKQVILPRNKQKHFFVTSLINQ</sequence>
<feature type="compositionally biased region" description="Low complexity" evidence="1">
    <location>
        <begin position="515"/>
        <end position="529"/>
    </location>
</feature>
<reference evidence="2" key="1">
    <citation type="submission" date="2025-08" db="UniProtKB">
        <authorList>
            <consortium name="RefSeq"/>
        </authorList>
    </citation>
    <scope>IDENTIFICATION</scope>
    <source>
        <tissue evidence="2">Whole insect</tissue>
    </source>
</reference>
<feature type="region of interest" description="Disordered" evidence="1">
    <location>
        <begin position="38"/>
        <end position="179"/>
    </location>
</feature>
<feature type="region of interest" description="Disordered" evidence="1">
    <location>
        <begin position="507"/>
        <end position="660"/>
    </location>
</feature>